<feature type="compositionally biased region" description="Basic residues" evidence="1">
    <location>
        <begin position="157"/>
        <end position="168"/>
    </location>
</feature>
<keyword evidence="4" id="KW-1185">Reference proteome</keyword>
<comment type="caution">
    <text evidence="3">The sequence shown here is derived from an EMBL/GenBank/DDBJ whole genome shotgun (WGS) entry which is preliminary data.</text>
</comment>
<feature type="compositionally biased region" description="Low complexity" evidence="1">
    <location>
        <begin position="135"/>
        <end position="156"/>
    </location>
</feature>
<proteinExistence type="predicted"/>
<dbReference type="EMBL" id="JAERRC010000024">
    <property type="protein sequence ID" value="MBL0705865.1"/>
    <property type="molecule type" value="Genomic_DNA"/>
</dbReference>
<feature type="compositionally biased region" description="Low complexity" evidence="1">
    <location>
        <begin position="194"/>
        <end position="203"/>
    </location>
</feature>
<keyword evidence="2" id="KW-0472">Membrane</keyword>
<name>A0ABS1K2V1_9MICC</name>
<feature type="transmembrane region" description="Helical" evidence="2">
    <location>
        <begin position="64"/>
        <end position="88"/>
    </location>
</feature>
<feature type="transmembrane region" description="Helical" evidence="2">
    <location>
        <begin position="40"/>
        <end position="57"/>
    </location>
</feature>
<keyword evidence="2" id="KW-0812">Transmembrane</keyword>
<dbReference type="RefSeq" id="WP_189692413.1">
    <property type="nucleotide sequence ID" value="NZ_BNCM01000002.1"/>
</dbReference>
<organism evidence="3 4">
    <name type="scientific">Sinomonas cellulolyticus</name>
    <dbReference type="NCBI Taxonomy" id="2801916"/>
    <lineage>
        <taxon>Bacteria</taxon>
        <taxon>Bacillati</taxon>
        <taxon>Actinomycetota</taxon>
        <taxon>Actinomycetes</taxon>
        <taxon>Micrococcales</taxon>
        <taxon>Micrococcaceae</taxon>
        <taxon>Sinomonas</taxon>
    </lineage>
</organism>
<keyword evidence="2" id="KW-1133">Transmembrane helix</keyword>
<protein>
    <submittedName>
        <fullName evidence="3">Uncharacterized protein</fullName>
    </submittedName>
</protein>
<accession>A0ABS1K2V1</accession>
<evidence type="ECO:0000313" key="4">
    <source>
        <dbReference type="Proteomes" id="UP000639051"/>
    </source>
</evidence>
<evidence type="ECO:0000313" key="3">
    <source>
        <dbReference type="EMBL" id="MBL0705865.1"/>
    </source>
</evidence>
<feature type="region of interest" description="Disordered" evidence="1">
    <location>
        <begin position="135"/>
        <end position="203"/>
    </location>
</feature>
<feature type="transmembrane region" description="Helical" evidence="2">
    <location>
        <begin position="108"/>
        <end position="130"/>
    </location>
</feature>
<gene>
    <name evidence="3" type="ORF">JJE72_10140</name>
</gene>
<reference evidence="3 4" key="1">
    <citation type="submission" date="2021-01" db="EMBL/GenBank/DDBJ databases">
        <title>Genome public.</title>
        <authorList>
            <person name="Liu C."/>
            <person name="Sun Q."/>
        </authorList>
    </citation>
    <scope>NUCLEOTIDE SEQUENCE [LARGE SCALE GENOMIC DNA]</scope>
    <source>
        <strain evidence="3 4">JC656</strain>
    </source>
</reference>
<sequence length="203" mass="20684">MASRFLPLRRSARFTLWAAGGAAALSAAAALTLDAGWASLALLGAGAFVACALYAVLGMSRYALAAVACGGSALAIGSALTFLRMLGLAWDQDPNSVTTVSSQDADPYFFGAVAAAAFTLAVLLVGAVWPEPRPAAARSRPAAPRSSRGPGRTASPARKRSSARKSVPRKAPAPAVRQAQVTVRRIPVGPKGVSASARAARRS</sequence>
<dbReference type="Proteomes" id="UP000639051">
    <property type="component" value="Unassembled WGS sequence"/>
</dbReference>
<evidence type="ECO:0000256" key="1">
    <source>
        <dbReference type="SAM" id="MobiDB-lite"/>
    </source>
</evidence>
<evidence type="ECO:0000256" key="2">
    <source>
        <dbReference type="SAM" id="Phobius"/>
    </source>
</evidence>